<reference evidence="4 5" key="1">
    <citation type="journal article" date="2018" name="Proc. Natl. Acad. Sci. U.S.A.">
        <title>Draft genome sequence of Camellia sinensis var. sinensis provides insights into the evolution of the tea genome and tea quality.</title>
        <authorList>
            <person name="Wei C."/>
            <person name="Yang H."/>
            <person name="Wang S."/>
            <person name="Zhao J."/>
            <person name="Liu C."/>
            <person name="Gao L."/>
            <person name="Xia E."/>
            <person name="Lu Y."/>
            <person name="Tai Y."/>
            <person name="She G."/>
            <person name="Sun J."/>
            <person name="Cao H."/>
            <person name="Tong W."/>
            <person name="Gao Q."/>
            <person name="Li Y."/>
            <person name="Deng W."/>
            <person name="Jiang X."/>
            <person name="Wang W."/>
            <person name="Chen Q."/>
            <person name="Zhang S."/>
            <person name="Li H."/>
            <person name="Wu J."/>
            <person name="Wang P."/>
            <person name="Li P."/>
            <person name="Shi C."/>
            <person name="Zheng F."/>
            <person name="Jian J."/>
            <person name="Huang B."/>
            <person name="Shan D."/>
            <person name="Shi M."/>
            <person name="Fang C."/>
            <person name="Yue Y."/>
            <person name="Li F."/>
            <person name="Li D."/>
            <person name="Wei S."/>
            <person name="Han B."/>
            <person name="Jiang C."/>
            <person name="Yin Y."/>
            <person name="Xia T."/>
            <person name="Zhang Z."/>
            <person name="Bennetzen J.L."/>
            <person name="Zhao S."/>
            <person name="Wan X."/>
        </authorList>
    </citation>
    <scope>NUCLEOTIDE SEQUENCE [LARGE SCALE GENOMIC DNA]</scope>
    <source>
        <strain evidence="5">cv. Shuchazao</strain>
        <tissue evidence="4">Leaf</tissue>
    </source>
</reference>
<proteinExistence type="inferred from homology"/>
<organism evidence="4 5">
    <name type="scientific">Camellia sinensis var. sinensis</name>
    <name type="common">China tea</name>
    <dbReference type="NCBI Taxonomy" id="542762"/>
    <lineage>
        <taxon>Eukaryota</taxon>
        <taxon>Viridiplantae</taxon>
        <taxon>Streptophyta</taxon>
        <taxon>Embryophyta</taxon>
        <taxon>Tracheophyta</taxon>
        <taxon>Spermatophyta</taxon>
        <taxon>Magnoliopsida</taxon>
        <taxon>eudicotyledons</taxon>
        <taxon>Gunneridae</taxon>
        <taxon>Pentapetalae</taxon>
        <taxon>asterids</taxon>
        <taxon>Ericales</taxon>
        <taxon>Theaceae</taxon>
        <taxon>Camellia</taxon>
    </lineage>
</organism>
<evidence type="ECO:0000259" key="3">
    <source>
        <dbReference type="Pfam" id="PF00407"/>
    </source>
</evidence>
<dbReference type="SUPFAM" id="SSF55961">
    <property type="entry name" value="Bet v1-like"/>
    <property type="match status" value="1"/>
</dbReference>
<dbReference type="Proteomes" id="UP000306102">
    <property type="component" value="Unassembled WGS sequence"/>
</dbReference>
<dbReference type="GO" id="GO:0004864">
    <property type="term" value="F:protein phosphatase inhibitor activity"/>
    <property type="evidence" value="ECO:0007669"/>
    <property type="project" value="TreeGrafter"/>
</dbReference>
<dbReference type="CDD" id="cd07816">
    <property type="entry name" value="Bet_v1-like"/>
    <property type="match status" value="1"/>
</dbReference>
<dbReference type="AlphaFoldDB" id="A0A4S4F2A0"/>
<dbReference type="GO" id="GO:0009820">
    <property type="term" value="P:alkaloid metabolic process"/>
    <property type="evidence" value="ECO:0007669"/>
    <property type="project" value="UniProtKB-KW"/>
</dbReference>
<evidence type="ECO:0000313" key="4">
    <source>
        <dbReference type="EMBL" id="THG23599.1"/>
    </source>
</evidence>
<evidence type="ECO:0000256" key="1">
    <source>
        <dbReference type="ARBA" id="ARBA00009744"/>
    </source>
</evidence>
<accession>A0A4S4F2A0</accession>
<dbReference type="EMBL" id="SDRB02000242">
    <property type="protein sequence ID" value="THG23599.1"/>
    <property type="molecule type" value="Genomic_DNA"/>
</dbReference>
<dbReference type="InterPro" id="IPR050279">
    <property type="entry name" value="Plant_def-hormone_signal"/>
</dbReference>
<comment type="similarity">
    <text evidence="1">Belongs to the BetVI family.</text>
</comment>
<dbReference type="GO" id="GO:0006952">
    <property type="term" value="P:defense response"/>
    <property type="evidence" value="ECO:0007669"/>
    <property type="project" value="InterPro"/>
</dbReference>
<dbReference type="Gene3D" id="3.30.530.20">
    <property type="match status" value="1"/>
</dbReference>
<dbReference type="GO" id="GO:0005634">
    <property type="term" value="C:nucleus"/>
    <property type="evidence" value="ECO:0007669"/>
    <property type="project" value="TreeGrafter"/>
</dbReference>
<dbReference type="GO" id="GO:0005737">
    <property type="term" value="C:cytoplasm"/>
    <property type="evidence" value="ECO:0007669"/>
    <property type="project" value="TreeGrafter"/>
</dbReference>
<dbReference type="GO" id="GO:0009738">
    <property type="term" value="P:abscisic acid-activated signaling pathway"/>
    <property type="evidence" value="ECO:0007669"/>
    <property type="project" value="TreeGrafter"/>
</dbReference>
<evidence type="ECO:0000313" key="5">
    <source>
        <dbReference type="Proteomes" id="UP000306102"/>
    </source>
</evidence>
<keyword evidence="5" id="KW-1185">Reference proteome</keyword>
<dbReference type="InterPro" id="IPR000916">
    <property type="entry name" value="Bet_v_I/MLP"/>
</dbReference>
<sequence>MPLQATDRKPPPFQHLKQLHTALHFPNAINATIQHGKILSTLVIPIGYSGMCGGRVAGVQTSSRTYHQSIYAKIPTTTTTKIEEKMLGTVSEEIEVNVSASQAWELYGTLQLTKFAGEELTNVVDKIEIVQGDGGVGTILNLVFPPGTPGFLSYKEKFTKVDDEKRVKEAEVIEGGYLDLGFTLYRVRFEIIEKGEENCITRSTIEYDAKEDAAANASSMISIQPFVLLMEAASNYLTRNNKKKA</sequence>
<feature type="domain" description="Bet v I/Major latex protein" evidence="3">
    <location>
        <begin position="87"/>
        <end position="236"/>
    </location>
</feature>
<evidence type="ECO:0000256" key="2">
    <source>
        <dbReference type="ARBA" id="ARBA00022589"/>
    </source>
</evidence>
<keyword evidence="2" id="KW-0017">Alkaloid metabolism</keyword>
<dbReference type="PANTHER" id="PTHR31213:SF19">
    <property type="entry name" value="BET V I_MAJOR LATEX PROTEIN DOMAIN-CONTAINING PROTEIN"/>
    <property type="match status" value="1"/>
</dbReference>
<dbReference type="Pfam" id="PF00407">
    <property type="entry name" value="Bet_v_1"/>
    <property type="match status" value="1"/>
</dbReference>
<protein>
    <recommendedName>
        <fullName evidence="3">Bet v I/Major latex protein domain-containing protein</fullName>
    </recommendedName>
</protein>
<dbReference type="GO" id="GO:0038023">
    <property type="term" value="F:signaling receptor activity"/>
    <property type="evidence" value="ECO:0007669"/>
    <property type="project" value="TreeGrafter"/>
</dbReference>
<dbReference type="GO" id="GO:0010427">
    <property type="term" value="F:abscisic acid binding"/>
    <property type="evidence" value="ECO:0007669"/>
    <property type="project" value="TreeGrafter"/>
</dbReference>
<comment type="caution">
    <text evidence="4">The sequence shown here is derived from an EMBL/GenBank/DDBJ whole genome shotgun (WGS) entry which is preliminary data.</text>
</comment>
<dbReference type="PANTHER" id="PTHR31213">
    <property type="entry name" value="OS08G0374000 PROTEIN-RELATED"/>
    <property type="match status" value="1"/>
</dbReference>
<dbReference type="InterPro" id="IPR023393">
    <property type="entry name" value="START-like_dom_sf"/>
</dbReference>
<name>A0A4S4F2A0_CAMSN</name>
<gene>
    <name evidence="4" type="ORF">TEA_025937</name>
</gene>